<evidence type="ECO:0000256" key="1">
    <source>
        <dbReference type="SAM" id="MobiDB-lite"/>
    </source>
</evidence>
<accession>A0ABR5D560</accession>
<reference evidence="2 3" key="1">
    <citation type="submission" date="2014-12" db="EMBL/GenBank/DDBJ databases">
        <authorList>
            <person name="Kuzmanovic N."/>
            <person name="Pulawska J."/>
            <person name="Obradovic A."/>
        </authorList>
    </citation>
    <scope>NUCLEOTIDE SEQUENCE [LARGE SCALE GENOMIC DNA]</scope>
    <source>
        <strain evidence="2 3">KFB 330</strain>
    </source>
</reference>
<evidence type="ECO:0000313" key="3">
    <source>
        <dbReference type="Proteomes" id="UP000032564"/>
    </source>
</evidence>
<organism evidence="2 3">
    <name type="scientific">Agrobacterium arsenijevicii</name>
    <dbReference type="NCBI Taxonomy" id="1585697"/>
    <lineage>
        <taxon>Bacteria</taxon>
        <taxon>Pseudomonadati</taxon>
        <taxon>Pseudomonadota</taxon>
        <taxon>Alphaproteobacteria</taxon>
        <taxon>Hyphomicrobiales</taxon>
        <taxon>Rhizobiaceae</taxon>
        <taxon>Rhizobium/Agrobacterium group</taxon>
        <taxon>Agrobacterium</taxon>
    </lineage>
</organism>
<comment type="caution">
    <text evidence="2">The sequence shown here is derived from an EMBL/GenBank/DDBJ whole genome shotgun (WGS) entry which is preliminary data.</text>
</comment>
<keyword evidence="3" id="KW-1185">Reference proteome</keyword>
<feature type="compositionally biased region" description="Pro residues" evidence="1">
    <location>
        <begin position="44"/>
        <end position="66"/>
    </location>
</feature>
<name>A0ABR5D560_9HYPH</name>
<dbReference type="Proteomes" id="UP000032564">
    <property type="component" value="Unassembled WGS sequence"/>
</dbReference>
<protein>
    <submittedName>
        <fullName evidence="2">Uncharacterized protein</fullName>
    </submittedName>
</protein>
<feature type="region of interest" description="Disordered" evidence="1">
    <location>
        <begin position="44"/>
        <end position="74"/>
    </location>
</feature>
<gene>
    <name evidence="2" type="ORF">RP75_16040</name>
</gene>
<dbReference type="RefSeq" id="WP_045020149.1">
    <property type="nucleotide sequence ID" value="NZ_CP166104.1"/>
</dbReference>
<sequence>MKSASILFGLIASFLMNSQDVYSQPVSVVVAQLTLNCQFEIPPCEQPNIPPGSKPPPSPVAPPPAPGGGGIHNLPGAPVLKETIIIPGNNMLKEFKLDQPKILEMQRQLQNR</sequence>
<dbReference type="EMBL" id="JWIT01000010">
    <property type="protein sequence ID" value="KJF72210.1"/>
    <property type="molecule type" value="Genomic_DNA"/>
</dbReference>
<proteinExistence type="predicted"/>
<evidence type="ECO:0000313" key="2">
    <source>
        <dbReference type="EMBL" id="KJF72210.1"/>
    </source>
</evidence>